<evidence type="ECO:0000313" key="2">
    <source>
        <dbReference type="EMBL" id="POW10805.1"/>
    </source>
</evidence>
<proteinExistence type="predicted"/>
<accession>A0A2S4VMN3</accession>
<dbReference type="AlphaFoldDB" id="A0A2S4VMN3"/>
<dbReference type="InterPro" id="IPR039104">
    <property type="entry name" value="6PGL"/>
</dbReference>
<organism evidence="2 3">
    <name type="scientific">Puccinia striiformis</name>
    <dbReference type="NCBI Taxonomy" id="27350"/>
    <lineage>
        <taxon>Eukaryota</taxon>
        <taxon>Fungi</taxon>
        <taxon>Dikarya</taxon>
        <taxon>Basidiomycota</taxon>
        <taxon>Pucciniomycotina</taxon>
        <taxon>Pucciniomycetes</taxon>
        <taxon>Pucciniales</taxon>
        <taxon>Pucciniaceae</taxon>
        <taxon>Puccinia</taxon>
    </lineage>
</organism>
<dbReference type="Gene3D" id="3.40.50.1360">
    <property type="match status" value="2"/>
</dbReference>
<dbReference type="GO" id="GO:0005975">
    <property type="term" value="P:carbohydrate metabolic process"/>
    <property type="evidence" value="ECO:0007669"/>
    <property type="project" value="InterPro"/>
</dbReference>
<comment type="caution">
    <text evidence="2">The sequence shown here is derived from an EMBL/GenBank/DDBJ whole genome shotgun (WGS) entry which is preliminary data.</text>
</comment>
<dbReference type="PANTHER" id="PTHR11054">
    <property type="entry name" value="6-PHOSPHOGLUCONOLACTONASE"/>
    <property type="match status" value="1"/>
</dbReference>
<protein>
    <recommendedName>
        <fullName evidence="1">Glucosamine/galactosamine-6-phosphate isomerase domain-containing protein</fullName>
    </recommendedName>
</protein>
<dbReference type="PANTHER" id="PTHR11054:SF0">
    <property type="entry name" value="6-PHOSPHOGLUCONOLACTONASE"/>
    <property type="match status" value="1"/>
</dbReference>
<dbReference type="InterPro" id="IPR006148">
    <property type="entry name" value="Glc/Gal-6P_isomerase"/>
</dbReference>
<dbReference type="VEuPathDB" id="FungiDB:PSTT_05802"/>
<dbReference type="SUPFAM" id="SSF100950">
    <property type="entry name" value="NagB/RpiA/CoA transferase-like"/>
    <property type="match status" value="1"/>
</dbReference>
<gene>
    <name evidence="2" type="ORF">PSTT_05802</name>
</gene>
<dbReference type="EMBL" id="PKSL01000043">
    <property type="protein sequence ID" value="POW10805.1"/>
    <property type="molecule type" value="Genomic_DNA"/>
</dbReference>
<feature type="non-terminal residue" evidence="2">
    <location>
        <position position="231"/>
    </location>
</feature>
<feature type="domain" description="Glucosamine/galactosamine-6-phosphate isomerase" evidence="1">
    <location>
        <begin position="19"/>
        <end position="195"/>
    </location>
</feature>
<reference evidence="2" key="1">
    <citation type="submission" date="2017-12" db="EMBL/GenBank/DDBJ databases">
        <title>Gene loss provides genomic basis for host adaptation in cereal stripe rust fungi.</title>
        <authorList>
            <person name="Xia C."/>
        </authorList>
    </citation>
    <scope>NUCLEOTIDE SEQUENCE [LARGE SCALE GENOMIC DNA]</scope>
    <source>
        <strain evidence="2">93-210</strain>
    </source>
</reference>
<name>A0A2S4VMN3_9BASI</name>
<keyword evidence="3" id="KW-1185">Reference proteome</keyword>
<dbReference type="VEuPathDB" id="FungiDB:PSHT_10280"/>
<evidence type="ECO:0000259" key="1">
    <source>
        <dbReference type="Pfam" id="PF01182"/>
    </source>
</evidence>
<dbReference type="Proteomes" id="UP000239156">
    <property type="component" value="Unassembled WGS sequence"/>
</dbReference>
<sequence length="231" mass="26101">MAPAPSTTPHQQSIYALPKDQVARSLGDSVVKAQDKALSKRSRFTLAVSGGSLAKTLIDGLTGRDEVKCDRWVVFFVDERVVPLDHQDSNYRIPIPTRNLDESEDVAHIDYEKQLMNEFAVQLSPFTYVFIPGQARFVWKDLTWVFWFNDSRKPPSTRITLTYPVPNHASEMAYVAVGEGEKEVTHELLDQAAASQTEYIKADSHLRRNSNLIPSIVESAKEKRNKTDKPL</sequence>
<dbReference type="Pfam" id="PF01182">
    <property type="entry name" value="Glucosamine_iso"/>
    <property type="match status" value="1"/>
</dbReference>
<evidence type="ECO:0000313" key="3">
    <source>
        <dbReference type="Proteomes" id="UP000239156"/>
    </source>
</evidence>
<dbReference type="InterPro" id="IPR037171">
    <property type="entry name" value="NagB/RpiA_transferase-like"/>
</dbReference>